<feature type="region of interest" description="Disordered" evidence="1">
    <location>
        <begin position="261"/>
        <end position="317"/>
    </location>
</feature>
<dbReference type="EMBL" id="BAABME010000506">
    <property type="protein sequence ID" value="GAA0143336.1"/>
    <property type="molecule type" value="Genomic_DNA"/>
</dbReference>
<evidence type="ECO:0008006" key="4">
    <source>
        <dbReference type="Google" id="ProtNLM"/>
    </source>
</evidence>
<organism evidence="2 3">
    <name type="scientific">Lithospermum erythrorhizon</name>
    <name type="common">Purple gromwell</name>
    <name type="synonym">Lithospermum officinale var. erythrorhizon</name>
    <dbReference type="NCBI Taxonomy" id="34254"/>
    <lineage>
        <taxon>Eukaryota</taxon>
        <taxon>Viridiplantae</taxon>
        <taxon>Streptophyta</taxon>
        <taxon>Embryophyta</taxon>
        <taxon>Tracheophyta</taxon>
        <taxon>Spermatophyta</taxon>
        <taxon>Magnoliopsida</taxon>
        <taxon>eudicotyledons</taxon>
        <taxon>Gunneridae</taxon>
        <taxon>Pentapetalae</taxon>
        <taxon>asterids</taxon>
        <taxon>lamiids</taxon>
        <taxon>Boraginales</taxon>
        <taxon>Boraginaceae</taxon>
        <taxon>Boraginoideae</taxon>
        <taxon>Lithospermeae</taxon>
        <taxon>Lithospermum</taxon>
    </lineage>
</organism>
<feature type="region of interest" description="Disordered" evidence="1">
    <location>
        <begin position="193"/>
        <end position="226"/>
    </location>
</feature>
<keyword evidence="3" id="KW-1185">Reference proteome</keyword>
<dbReference type="AlphaFoldDB" id="A0AAV3NX53"/>
<dbReference type="PANTHER" id="PTHR34959">
    <property type="entry name" value="PROTEIN LAZY 1"/>
    <property type="match status" value="1"/>
</dbReference>
<evidence type="ECO:0000256" key="1">
    <source>
        <dbReference type="SAM" id="MobiDB-lite"/>
    </source>
</evidence>
<evidence type="ECO:0000313" key="3">
    <source>
        <dbReference type="Proteomes" id="UP001454036"/>
    </source>
</evidence>
<feature type="compositionally biased region" description="Basic and acidic residues" evidence="1">
    <location>
        <begin position="261"/>
        <end position="285"/>
    </location>
</feature>
<accession>A0AAV3NX53</accession>
<comment type="caution">
    <text evidence="2">The sequence shown here is derived from an EMBL/GenBank/DDBJ whole genome shotgun (WGS) entry which is preliminary data.</text>
</comment>
<dbReference type="InterPro" id="IPR038928">
    <property type="entry name" value="LAZY1"/>
</dbReference>
<dbReference type="GO" id="GO:0009630">
    <property type="term" value="P:gravitropism"/>
    <property type="evidence" value="ECO:0007669"/>
    <property type="project" value="InterPro"/>
</dbReference>
<feature type="region of interest" description="Disordered" evidence="1">
    <location>
        <begin position="338"/>
        <end position="365"/>
    </location>
</feature>
<dbReference type="Proteomes" id="UP001454036">
    <property type="component" value="Unassembled WGS sequence"/>
</dbReference>
<feature type="compositionally biased region" description="Polar residues" evidence="1">
    <location>
        <begin position="193"/>
        <end position="214"/>
    </location>
</feature>
<gene>
    <name evidence="2" type="ORF">LIER_04042</name>
</gene>
<sequence>MGITRCRIWMQFDQLISPIYILWKTNNYNFQEDRTKIERKNKMKREKKLLDWMHRKFRQNNSDEHKELSIRQPPMDDLHYLPHTRECRRSLARGQRESQLRRSFAGLETAIAEDKHLEEEPADQNSELFHGFLAIGTFGTDSPTNVPSTPTFFISADAIAEKKTEATEDELKLINDELEKVLAAESNDDGWNFSSGRNSHVSTGRSSHGSTITLSGKPRESADSNRSGTFLPLQEYLLGSVTDFPETTVAKKDHRVSLGELFQKTKEENSGENYDKGEKRQDKSPVKLMKKMLKGKVPHPASRNSAANPGGTDIDATASSDKMKQKILQMFHRKVHPERSTACHKSYKTTSDSKKTSNKVIRPSNGDIIMFPDGSFLEENTMNFKSQHCPPQCSLADLNNSKKECWINTDAECKSTV</sequence>
<feature type="compositionally biased region" description="Basic residues" evidence="1">
    <location>
        <begin position="288"/>
        <end position="297"/>
    </location>
</feature>
<dbReference type="GO" id="GO:2000012">
    <property type="term" value="P:regulation of auxin polar transport"/>
    <property type="evidence" value="ECO:0007669"/>
    <property type="project" value="InterPro"/>
</dbReference>
<name>A0AAV3NX53_LITER</name>
<evidence type="ECO:0000313" key="2">
    <source>
        <dbReference type="EMBL" id="GAA0143336.1"/>
    </source>
</evidence>
<protein>
    <recommendedName>
        <fullName evidence="4">Protein LAZY 1</fullName>
    </recommendedName>
</protein>
<proteinExistence type="predicted"/>
<dbReference type="PANTHER" id="PTHR34959:SF3">
    <property type="entry name" value="PROTEIN LAZY 1"/>
    <property type="match status" value="1"/>
</dbReference>
<reference evidence="2 3" key="1">
    <citation type="submission" date="2024-01" db="EMBL/GenBank/DDBJ databases">
        <title>The complete chloroplast genome sequence of Lithospermum erythrorhizon: insights into the phylogenetic relationship among Boraginaceae species and the maternal lineages of purple gromwells.</title>
        <authorList>
            <person name="Okada T."/>
            <person name="Watanabe K."/>
        </authorList>
    </citation>
    <scope>NUCLEOTIDE SEQUENCE [LARGE SCALE GENOMIC DNA]</scope>
</reference>